<dbReference type="InterPro" id="IPR010982">
    <property type="entry name" value="Lambda_DNA-bd_dom_sf"/>
</dbReference>
<dbReference type="EMBL" id="JAJADR010000008">
    <property type="protein sequence ID" value="MCB2410540.1"/>
    <property type="molecule type" value="Genomic_DNA"/>
</dbReference>
<sequence>MGRITPPTSLSVSSAAYVREKFALTQVELARWLQVTARHVEAVEAGRRQFSPAVERRLSQLSDMWLTTSLPAPVILPPPLPPPPVPAYQLTDEARELHQRQRRCQHLAYQLRYELENIALQDAALLRRRQGHAILRKALATPGSVFDEAFMPAEAEKWLARLEADTDAVKRPGPLARAHLVLRERLLREEAEELARLLAAQAPE</sequence>
<name>A0ABS8AXK8_9BACT</name>
<dbReference type="Proteomes" id="UP001165296">
    <property type="component" value="Unassembled WGS sequence"/>
</dbReference>
<evidence type="ECO:0000313" key="1">
    <source>
        <dbReference type="EMBL" id="MCB2410540.1"/>
    </source>
</evidence>
<gene>
    <name evidence="1" type="ORF">LGH74_21300</name>
</gene>
<protein>
    <recommendedName>
        <fullName evidence="3">XRE family transcriptional regulator</fullName>
    </recommendedName>
</protein>
<evidence type="ECO:0000313" key="2">
    <source>
        <dbReference type="Proteomes" id="UP001165296"/>
    </source>
</evidence>
<comment type="caution">
    <text evidence="1">The sequence shown here is derived from an EMBL/GenBank/DDBJ whole genome shotgun (WGS) entry which is preliminary data.</text>
</comment>
<dbReference type="RefSeq" id="WP_226179536.1">
    <property type="nucleotide sequence ID" value="NZ_JAJADR010000008.1"/>
</dbReference>
<dbReference type="SUPFAM" id="SSF47413">
    <property type="entry name" value="lambda repressor-like DNA-binding domains"/>
    <property type="match status" value="1"/>
</dbReference>
<organism evidence="1 2">
    <name type="scientific">Hymenobacter lucidus</name>
    <dbReference type="NCBI Taxonomy" id="2880930"/>
    <lineage>
        <taxon>Bacteria</taxon>
        <taxon>Pseudomonadati</taxon>
        <taxon>Bacteroidota</taxon>
        <taxon>Cytophagia</taxon>
        <taxon>Cytophagales</taxon>
        <taxon>Hymenobacteraceae</taxon>
        <taxon>Hymenobacter</taxon>
    </lineage>
</organism>
<keyword evidence="2" id="KW-1185">Reference proteome</keyword>
<dbReference type="Gene3D" id="1.10.260.40">
    <property type="entry name" value="lambda repressor-like DNA-binding domains"/>
    <property type="match status" value="1"/>
</dbReference>
<proteinExistence type="predicted"/>
<accession>A0ABS8AXK8</accession>
<reference evidence="1" key="1">
    <citation type="submission" date="2021-10" db="EMBL/GenBank/DDBJ databases">
        <authorList>
            <person name="Dean J.D."/>
            <person name="Kim M.K."/>
            <person name="Newey C.N."/>
            <person name="Stoker T.S."/>
            <person name="Thompson D.W."/>
            <person name="Grose J.H."/>
        </authorList>
    </citation>
    <scope>NUCLEOTIDE SEQUENCE</scope>
    <source>
        <strain evidence="1">BT178</strain>
    </source>
</reference>
<evidence type="ECO:0008006" key="3">
    <source>
        <dbReference type="Google" id="ProtNLM"/>
    </source>
</evidence>